<proteinExistence type="predicted"/>
<dbReference type="RefSeq" id="WP_376772702.1">
    <property type="nucleotide sequence ID" value="NZ_BAAAJZ010000011.1"/>
</dbReference>
<evidence type="ECO:0000256" key="1">
    <source>
        <dbReference type="SAM" id="MobiDB-lite"/>
    </source>
</evidence>
<reference evidence="4 5" key="1">
    <citation type="submission" date="2020-07" db="EMBL/GenBank/DDBJ databases">
        <title>Sequencing the genomes of 1000 actinobacteria strains.</title>
        <authorList>
            <person name="Klenk H.-P."/>
        </authorList>
    </citation>
    <scope>NUCLEOTIDE SEQUENCE [LARGE SCALE GENOMIC DNA]</scope>
    <source>
        <strain evidence="4 5">DSM 44749</strain>
    </source>
</reference>
<evidence type="ECO:0000313" key="4">
    <source>
        <dbReference type="EMBL" id="NYG05168.1"/>
    </source>
</evidence>
<dbReference type="InterPro" id="IPR019692">
    <property type="entry name" value="CFP-6_PH"/>
</dbReference>
<keyword evidence="5" id="KW-1185">Reference proteome</keyword>
<keyword evidence="2" id="KW-1133">Transmembrane helix</keyword>
<name>A0A852W7W4_PSEA5</name>
<feature type="transmembrane region" description="Helical" evidence="2">
    <location>
        <begin position="36"/>
        <end position="56"/>
    </location>
</feature>
<feature type="transmembrane region" description="Helical" evidence="2">
    <location>
        <begin position="71"/>
        <end position="88"/>
    </location>
</feature>
<gene>
    <name evidence="4" type="ORF">HDA37_005453</name>
</gene>
<organism evidence="4 5">
    <name type="scientific">Pseudonocardia alni</name>
    <name type="common">Amycolata alni</name>
    <dbReference type="NCBI Taxonomy" id="33907"/>
    <lineage>
        <taxon>Bacteria</taxon>
        <taxon>Bacillati</taxon>
        <taxon>Actinomycetota</taxon>
        <taxon>Actinomycetes</taxon>
        <taxon>Pseudonocardiales</taxon>
        <taxon>Pseudonocardiaceae</taxon>
        <taxon>Pseudonocardia</taxon>
    </lineage>
</organism>
<accession>A0A852W7W4</accession>
<feature type="region of interest" description="Disordered" evidence="1">
    <location>
        <begin position="1"/>
        <end position="24"/>
    </location>
</feature>
<keyword evidence="2" id="KW-0812">Transmembrane</keyword>
<comment type="caution">
    <text evidence="4">The sequence shown here is derived from an EMBL/GenBank/DDBJ whole genome shotgun (WGS) entry which is preliminary data.</text>
</comment>
<keyword evidence="2" id="KW-0472">Membrane</keyword>
<sequence length="168" mass="18211">MTEQPTDSTAPAAPVAQTRTGPGPDAVTLRPRVIRWTAWLSAAGVMVFFFIAAYFMPAEDTGVIFQPADQVAMMVIGAFVAGGLLLMARPRVRADSHGIEVRNVITARWYDWADVHGVSFPDGAASARLELPDDEYQSVLAVQAVDRGLAVRHVRTLRTLHRAAVLGE</sequence>
<dbReference type="GeneID" id="98055092"/>
<dbReference type="EMBL" id="JACCCZ010000001">
    <property type="protein sequence ID" value="NYG05168.1"/>
    <property type="molecule type" value="Genomic_DNA"/>
</dbReference>
<dbReference type="Pfam" id="PF10756">
    <property type="entry name" value="bPH_6"/>
    <property type="match status" value="1"/>
</dbReference>
<protein>
    <recommendedName>
        <fullName evidence="3">Low molecular weight protein antigen 6 PH domain-containing protein</fullName>
    </recommendedName>
</protein>
<dbReference type="AlphaFoldDB" id="A0A852W7W4"/>
<evidence type="ECO:0000259" key="3">
    <source>
        <dbReference type="Pfam" id="PF10756"/>
    </source>
</evidence>
<evidence type="ECO:0000256" key="2">
    <source>
        <dbReference type="SAM" id="Phobius"/>
    </source>
</evidence>
<feature type="domain" description="Low molecular weight protein antigen 6 PH" evidence="3">
    <location>
        <begin position="89"/>
        <end position="158"/>
    </location>
</feature>
<dbReference type="Proteomes" id="UP000549695">
    <property type="component" value="Unassembled WGS sequence"/>
</dbReference>
<evidence type="ECO:0000313" key="5">
    <source>
        <dbReference type="Proteomes" id="UP000549695"/>
    </source>
</evidence>